<feature type="compositionally biased region" description="Pro residues" evidence="1">
    <location>
        <begin position="59"/>
        <end position="69"/>
    </location>
</feature>
<dbReference type="STRING" id="1399968.CI15_19040"/>
<feature type="region of interest" description="Disordered" evidence="1">
    <location>
        <begin position="1"/>
        <end position="69"/>
    </location>
</feature>
<dbReference type="AlphaFoldDB" id="A0A149PN88"/>
<evidence type="ECO:0000313" key="2">
    <source>
        <dbReference type="EMBL" id="KXU86533.1"/>
    </source>
</evidence>
<protein>
    <submittedName>
        <fullName evidence="2">Uncharacterized protein</fullName>
    </submittedName>
</protein>
<sequence length="69" mass="7242">MPIAWARPSRDAIAQRASKDHDRSILTIAATLHPEKGAPDADAARHRQAPSRARAGPGVAPPECGPTPT</sequence>
<name>A0A149PN88_9BURK</name>
<dbReference type="EMBL" id="LRBG01000022">
    <property type="protein sequence ID" value="KXU86533.1"/>
    <property type="molecule type" value="Genomic_DNA"/>
</dbReference>
<feature type="compositionally biased region" description="Basic and acidic residues" evidence="1">
    <location>
        <begin position="33"/>
        <end position="45"/>
    </location>
</feature>
<comment type="caution">
    <text evidence="2">The sequence shown here is derived from an EMBL/GenBank/DDBJ whole genome shotgun (WGS) entry which is preliminary data.</text>
</comment>
<proteinExistence type="predicted"/>
<dbReference type="Proteomes" id="UP000075613">
    <property type="component" value="Unassembled WGS sequence"/>
</dbReference>
<evidence type="ECO:0000256" key="1">
    <source>
        <dbReference type="SAM" id="MobiDB-lite"/>
    </source>
</evidence>
<keyword evidence="3" id="KW-1185">Reference proteome</keyword>
<organism evidence="2 3">
    <name type="scientific">Paraburkholderia monticola</name>
    <dbReference type="NCBI Taxonomy" id="1399968"/>
    <lineage>
        <taxon>Bacteria</taxon>
        <taxon>Pseudomonadati</taxon>
        <taxon>Pseudomonadota</taxon>
        <taxon>Betaproteobacteria</taxon>
        <taxon>Burkholderiales</taxon>
        <taxon>Burkholderiaceae</taxon>
        <taxon>Paraburkholderia</taxon>
    </lineage>
</organism>
<gene>
    <name evidence="2" type="ORF">CI15_19040</name>
</gene>
<evidence type="ECO:0000313" key="3">
    <source>
        <dbReference type="Proteomes" id="UP000075613"/>
    </source>
</evidence>
<reference evidence="2 3" key="1">
    <citation type="journal article" date="2015" name="Int. J. Syst. Evol. Microbiol.">
        <title>Burkholderia monticola sp. nov., isolated from mountain soil.</title>
        <authorList>
            <person name="Baek I."/>
            <person name="Seo B."/>
            <person name="Lee I."/>
            <person name="Yi H."/>
            <person name="Chun J."/>
        </authorList>
    </citation>
    <scope>NUCLEOTIDE SEQUENCE [LARGE SCALE GENOMIC DNA]</scope>
    <source>
        <strain evidence="2 3">JC2948</strain>
    </source>
</reference>
<accession>A0A149PN88</accession>